<dbReference type="InterPro" id="IPR003699">
    <property type="entry name" value="QueA"/>
</dbReference>
<dbReference type="EC" id="2.4.99.17" evidence="5"/>
<sequence length="400" mass="45357">MSIPQINISDYDYQLPTGRIAKYPLENRDQSKLLVYKNLHISHTRFFNLPEQLPHNSLLVFNNTKVIRARLEFFKSTGARIELFCLEPYEPSDAALAFQSLGEVQWQCMVGNQKKWKEGSLFATSQTTQGDIQVVATLIKKLSDGAIIQFKWDDAAITFSEIMEGMGQTPIPPYLEREAEDIDTERYQTVYSKYQGSVAAPTAGLHFTDEVLETLAQRNISLIELTLHVGAGTFKPVKTDTIDQHEMHTEHFEVTVNALRQIAEHDGPVIAVGTTSVRTLESIYRAAILLSQNRPHQNVQQWDGFEQVSDMPKAEALKLLIRHLHSQQQPAFKASTSIIITPGYQFKVIDGLITNFHQPRSTLLLLIAALIDENWKAVYDYALNNDFRFLSYGDSSLLLR</sequence>
<dbReference type="PANTHER" id="PTHR30307">
    <property type="entry name" value="S-ADENOSYLMETHIONINE:TRNA RIBOSYLTRANSFERASE-ISOMERASE"/>
    <property type="match status" value="1"/>
</dbReference>
<dbReference type="Proteomes" id="UP000032900">
    <property type="component" value="Unassembled WGS sequence"/>
</dbReference>
<gene>
    <name evidence="5" type="primary">queA</name>
    <name evidence="6" type="ORF">JCM15548_13413</name>
</gene>
<dbReference type="InterPro" id="IPR036100">
    <property type="entry name" value="QueA_sf"/>
</dbReference>
<dbReference type="RefSeq" id="WP_062126781.1">
    <property type="nucleotide sequence ID" value="NZ_BAZW01000037.1"/>
</dbReference>
<name>A0A0E9LZT4_9BACT</name>
<dbReference type="InterPro" id="IPR042119">
    <property type="entry name" value="QueA_dom2"/>
</dbReference>
<dbReference type="OrthoDB" id="9805933at2"/>
<protein>
    <recommendedName>
        <fullName evidence="5">S-adenosylmethionine:tRNA ribosyltransferase-isomerase</fullName>
        <ecNumber evidence="5">2.4.99.17</ecNumber>
    </recommendedName>
    <alternativeName>
        <fullName evidence="5">Queuosine biosynthesis protein QueA</fullName>
    </alternativeName>
</protein>
<dbReference type="InterPro" id="IPR042118">
    <property type="entry name" value="QueA_dom1"/>
</dbReference>
<comment type="catalytic activity">
    <reaction evidence="5">
        <text>7-aminomethyl-7-carbaguanosine(34) in tRNA + S-adenosyl-L-methionine = epoxyqueuosine(34) in tRNA + adenine + L-methionine + 2 H(+)</text>
        <dbReference type="Rhea" id="RHEA:32155"/>
        <dbReference type="Rhea" id="RHEA-COMP:10342"/>
        <dbReference type="Rhea" id="RHEA-COMP:18582"/>
        <dbReference type="ChEBI" id="CHEBI:15378"/>
        <dbReference type="ChEBI" id="CHEBI:16708"/>
        <dbReference type="ChEBI" id="CHEBI:57844"/>
        <dbReference type="ChEBI" id="CHEBI:59789"/>
        <dbReference type="ChEBI" id="CHEBI:82833"/>
        <dbReference type="ChEBI" id="CHEBI:194443"/>
        <dbReference type="EC" id="2.4.99.17"/>
    </reaction>
</comment>
<keyword evidence="1 5" id="KW-0963">Cytoplasm</keyword>
<proteinExistence type="inferred from homology"/>
<dbReference type="HAMAP" id="MF_00113">
    <property type="entry name" value="QueA"/>
    <property type="match status" value="1"/>
</dbReference>
<evidence type="ECO:0000256" key="3">
    <source>
        <dbReference type="ARBA" id="ARBA00022691"/>
    </source>
</evidence>
<reference evidence="6 7" key="1">
    <citation type="journal article" date="2015" name="Microbes Environ.">
        <title>Distribution and evolution of nitrogen fixation genes in the phylum bacteroidetes.</title>
        <authorList>
            <person name="Inoue J."/>
            <person name="Oshima K."/>
            <person name="Suda W."/>
            <person name="Sakamoto M."/>
            <person name="Iino T."/>
            <person name="Noda S."/>
            <person name="Hongoh Y."/>
            <person name="Hattori M."/>
            <person name="Ohkuma M."/>
        </authorList>
    </citation>
    <scope>NUCLEOTIDE SEQUENCE [LARGE SCALE GENOMIC DNA]</scope>
    <source>
        <strain evidence="6">JCM 15548</strain>
    </source>
</reference>
<comment type="function">
    <text evidence="5">Transfers and isomerizes the ribose moiety from AdoMet to the 7-aminomethyl group of 7-deazaguanine (preQ1-tRNA) to give epoxyqueuosine (oQ-tRNA).</text>
</comment>
<evidence type="ECO:0000256" key="4">
    <source>
        <dbReference type="ARBA" id="ARBA00022785"/>
    </source>
</evidence>
<evidence type="ECO:0000256" key="2">
    <source>
        <dbReference type="ARBA" id="ARBA00022679"/>
    </source>
</evidence>
<dbReference type="Gene3D" id="2.40.10.240">
    <property type="entry name" value="QueA-like"/>
    <property type="match status" value="1"/>
</dbReference>
<dbReference type="STRING" id="1236989.JCM15548_13413"/>
<organism evidence="6 7">
    <name type="scientific">Geofilum rubicundum JCM 15548</name>
    <dbReference type="NCBI Taxonomy" id="1236989"/>
    <lineage>
        <taxon>Bacteria</taxon>
        <taxon>Pseudomonadati</taxon>
        <taxon>Bacteroidota</taxon>
        <taxon>Bacteroidia</taxon>
        <taxon>Marinilabiliales</taxon>
        <taxon>Marinilabiliaceae</taxon>
        <taxon>Geofilum</taxon>
    </lineage>
</organism>
<comment type="subcellular location">
    <subcellularLocation>
        <location evidence="5">Cytoplasm</location>
    </subcellularLocation>
</comment>
<keyword evidence="2 5" id="KW-0808">Transferase</keyword>
<dbReference type="AlphaFoldDB" id="A0A0E9LZT4"/>
<comment type="subunit">
    <text evidence="5">Monomer.</text>
</comment>
<accession>A0A0E9LZT4</accession>
<dbReference type="UniPathway" id="UPA00392"/>
<evidence type="ECO:0000256" key="5">
    <source>
        <dbReference type="HAMAP-Rule" id="MF_00113"/>
    </source>
</evidence>
<dbReference type="GO" id="GO:0051075">
    <property type="term" value="F:S-adenosylmethionine:tRNA ribosyltransferase-isomerase activity"/>
    <property type="evidence" value="ECO:0007669"/>
    <property type="project" value="UniProtKB-EC"/>
</dbReference>
<evidence type="ECO:0000256" key="1">
    <source>
        <dbReference type="ARBA" id="ARBA00022490"/>
    </source>
</evidence>
<dbReference type="EMBL" id="BAZW01000037">
    <property type="protein sequence ID" value="GAO31077.1"/>
    <property type="molecule type" value="Genomic_DNA"/>
</dbReference>
<dbReference type="GO" id="GO:0008616">
    <property type="term" value="P:tRNA queuosine(34) biosynthetic process"/>
    <property type="evidence" value="ECO:0007669"/>
    <property type="project" value="UniProtKB-UniRule"/>
</dbReference>
<dbReference type="Pfam" id="PF02547">
    <property type="entry name" value="Queuosine_synth"/>
    <property type="match status" value="1"/>
</dbReference>
<evidence type="ECO:0000313" key="6">
    <source>
        <dbReference type="EMBL" id="GAO31077.1"/>
    </source>
</evidence>
<dbReference type="PANTHER" id="PTHR30307:SF0">
    <property type="entry name" value="S-ADENOSYLMETHIONINE:TRNA RIBOSYLTRANSFERASE-ISOMERASE"/>
    <property type="match status" value="1"/>
</dbReference>
<keyword evidence="7" id="KW-1185">Reference proteome</keyword>
<comment type="caution">
    <text evidence="6">The sequence shown here is derived from an EMBL/GenBank/DDBJ whole genome shotgun (WGS) entry which is preliminary data.</text>
</comment>
<comment type="pathway">
    <text evidence="5">tRNA modification; tRNA-queuosine biosynthesis.</text>
</comment>
<keyword evidence="3 5" id="KW-0949">S-adenosyl-L-methionine</keyword>
<comment type="similarity">
    <text evidence="5">Belongs to the QueA family.</text>
</comment>
<keyword evidence="4 5" id="KW-0671">Queuosine biosynthesis</keyword>
<evidence type="ECO:0000313" key="7">
    <source>
        <dbReference type="Proteomes" id="UP000032900"/>
    </source>
</evidence>
<dbReference type="GO" id="GO:0005737">
    <property type="term" value="C:cytoplasm"/>
    <property type="evidence" value="ECO:0007669"/>
    <property type="project" value="UniProtKB-SubCell"/>
</dbReference>
<dbReference type="SUPFAM" id="SSF111337">
    <property type="entry name" value="QueA-like"/>
    <property type="match status" value="1"/>
</dbReference>
<dbReference type="Gene3D" id="3.40.1780.10">
    <property type="entry name" value="QueA-like"/>
    <property type="match status" value="1"/>
</dbReference>
<keyword evidence="6" id="KW-0413">Isomerase</keyword>